<comment type="similarity">
    <text evidence="2">Belongs to the major facilitator superfamily. EmrB family.</text>
</comment>
<sequence>MTQMELLSVNQRWWLILSLAIIAFLQILDLTIANVALSTIAGDLGSSVSQGTWVITSFGIANAISIPLTGWLAKRVGEVRLFIVSTLLFVISSWLCGVSNSLEMLIIARVIQGAVAGPIIPLSQSLLLANFPKSQHSMALAIWSMTVIIAPVCGPILGGWISDNYHWGWIFLINVPIGLAAIFITYLILKKRETKIEVIPVDKVGLILLIVGVGCLQLMLDRGKELDWFNSDEIIVLAVIATIGIILLVIWEMTEKNPIVDLSLFKSRNFTVGTICISLAFLLHIGVLVLQPQLLQMVFGYTAALAGLALAPLGILPIILAPVIGRFGAKIDMRYLVTLSFIVFSFCFFWRAYTFESGMDFSSAVWPQFVQGIAIACFIMPLNVIILSDIPQEKVASAGSLFNFFRTLAISVGTSLTNTLWFQRESVHHSQLTEFITPDNSLVNLAYEETKKLGLSDLQTTAFLAKKITDQSLILAANEIFWLFGFIFLTLILILWLARSNLAPR</sequence>
<dbReference type="PANTHER" id="PTHR42718">
    <property type="entry name" value="MAJOR FACILITATOR SUPERFAMILY MULTIDRUG TRANSPORTER MFSC"/>
    <property type="match status" value="1"/>
</dbReference>
<dbReference type="Proteomes" id="UP001193920">
    <property type="component" value="Unassembled WGS sequence"/>
</dbReference>
<keyword evidence="6 9" id="KW-0812">Transmembrane</keyword>
<keyword evidence="7 9" id="KW-1133">Transmembrane helix</keyword>
<reference evidence="11" key="1">
    <citation type="submission" date="2020-09" db="EMBL/GenBank/DDBJ databases">
        <authorList>
            <person name="Palma L."/>
            <person name="Caballero P."/>
            <person name="Berry C."/>
            <person name="Del Valle E."/>
        </authorList>
    </citation>
    <scope>NUCLEOTIDE SEQUENCE</scope>
    <source>
        <strain evidence="11">M</strain>
    </source>
</reference>
<dbReference type="AlphaFoldDB" id="A0AAW3YW91"/>
<evidence type="ECO:0000256" key="4">
    <source>
        <dbReference type="ARBA" id="ARBA00022475"/>
    </source>
</evidence>
<keyword evidence="5" id="KW-0997">Cell inner membrane</keyword>
<evidence type="ECO:0000313" key="11">
    <source>
        <dbReference type="EMBL" id="MBD2800613.1"/>
    </source>
</evidence>
<feature type="transmembrane region" description="Helical" evidence="9">
    <location>
        <begin position="106"/>
        <end position="128"/>
    </location>
</feature>
<dbReference type="NCBIfam" id="TIGR00711">
    <property type="entry name" value="efflux_EmrB"/>
    <property type="match status" value="1"/>
</dbReference>
<evidence type="ECO:0000256" key="3">
    <source>
        <dbReference type="ARBA" id="ARBA00022448"/>
    </source>
</evidence>
<comment type="caution">
    <text evidence="11">The sequence shown here is derived from an EMBL/GenBank/DDBJ whole genome shotgun (WGS) entry which is preliminary data.</text>
</comment>
<dbReference type="InterPro" id="IPR004638">
    <property type="entry name" value="EmrB-like"/>
</dbReference>
<dbReference type="PROSITE" id="PS50850">
    <property type="entry name" value="MFS"/>
    <property type="match status" value="1"/>
</dbReference>
<dbReference type="PRINTS" id="PR01036">
    <property type="entry name" value="TCRTETB"/>
</dbReference>
<feature type="transmembrane region" description="Helical" evidence="9">
    <location>
        <begin position="201"/>
        <end position="219"/>
    </location>
</feature>
<dbReference type="Gene3D" id="1.20.1250.20">
    <property type="entry name" value="MFS general substrate transporter like domains"/>
    <property type="match status" value="1"/>
</dbReference>
<dbReference type="SUPFAM" id="SSF103473">
    <property type="entry name" value="MFS general substrate transporter"/>
    <property type="match status" value="1"/>
</dbReference>
<feature type="transmembrane region" description="Helical" evidence="9">
    <location>
        <begin position="298"/>
        <end position="323"/>
    </location>
</feature>
<accession>A0AAW3YW91</accession>
<feature type="transmembrane region" description="Helical" evidence="9">
    <location>
        <begin position="400"/>
        <end position="422"/>
    </location>
</feature>
<evidence type="ECO:0000256" key="8">
    <source>
        <dbReference type="ARBA" id="ARBA00023136"/>
    </source>
</evidence>
<dbReference type="PANTHER" id="PTHR42718:SF9">
    <property type="entry name" value="MAJOR FACILITATOR SUPERFAMILY MULTIDRUG TRANSPORTER MFSC"/>
    <property type="match status" value="1"/>
</dbReference>
<comment type="subcellular location">
    <subcellularLocation>
        <location evidence="1">Cell inner membrane</location>
        <topology evidence="1">Multi-pass membrane protein</topology>
    </subcellularLocation>
</comment>
<reference evidence="11" key="2">
    <citation type="journal article" date="2024" name="Toxins">
        <title>Genome Sequence Analysis of Native Xenorhabdus Strains Isolated from Entomopathogenic Nematodes in Argentina.</title>
        <authorList>
            <person name="Palma L."/>
            <person name="Frizzo L."/>
            <person name="Kaiser S."/>
            <person name="Berry C."/>
            <person name="Caballero P."/>
            <person name="Bode H.B."/>
            <person name="Del Valle E.E."/>
        </authorList>
    </citation>
    <scope>NUCLEOTIDE SEQUENCE</scope>
    <source>
        <strain evidence="11">M</strain>
    </source>
</reference>
<feature type="transmembrane region" description="Helical" evidence="9">
    <location>
        <begin position="12"/>
        <end position="33"/>
    </location>
</feature>
<name>A0AAW3YW91_9GAMM</name>
<keyword evidence="8 9" id="KW-0472">Membrane</keyword>
<dbReference type="GO" id="GO:0015721">
    <property type="term" value="P:bile acid and bile salt transport"/>
    <property type="evidence" value="ECO:0007669"/>
    <property type="project" value="UniProtKB-ARBA"/>
</dbReference>
<dbReference type="GO" id="GO:0005886">
    <property type="term" value="C:plasma membrane"/>
    <property type="evidence" value="ECO:0007669"/>
    <property type="project" value="UniProtKB-SubCell"/>
</dbReference>
<evidence type="ECO:0000256" key="1">
    <source>
        <dbReference type="ARBA" id="ARBA00004429"/>
    </source>
</evidence>
<feature type="transmembrane region" description="Helical" evidence="9">
    <location>
        <begin position="234"/>
        <end position="251"/>
    </location>
</feature>
<evidence type="ECO:0000256" key="5">
    <source>
        <dbReference type="ARBA" id="ARBA00022519"/>
    </source>
</evidence>
<dbReference type="GO" id="GO:1990961">
    <property type="term" value="P:xenobiotic detoxification by transmembrane export across the plasma membrane"/>
    <property type="evidence" value="ECO:0007669"/>
    <property type="project" value="UniProtKB-ARBA"/>
</dbReference>
<feature type="transmembrane region" description="Helical" evidence="9">
    <location>
        <begin position="79"/>
        <end position="100"/>
    </location>
</feature>
<dbReference type="FunFam" id="1.20.1720.10:FF:000002">
    <property type="entry name" value="Multidrug resistance protein B"/>
    <property type="match status" value="1"/>
</dbReference>
<feature type="transmembrane region" description="Helical" evidence="9">
    <location>
        <begin position="480"/>
        <end position="498"/>
    </location>
</feature>
<feature type="transmembrane region" description="Helical" evidence="9">
    <location>
        <begin position="365"/>
        <end position="388"/>
    </location>
</feature>
<evidence type="ECO:0000256" key="9">
    <source>
        <dbReference type="SAM" id="Phobius"/>
    </source>
</evidence>
<keyword evidence="3" id="KW-0813">Transport</keyword>
<dbReference type="CDD" id="cd17503">
    <property type="entry name" value="MFS_LmrB_MDR_like"/>
    <property type="match status" value="1"/>
</dbReference>
<keyword evidence="4" id="KW-1003">Cell membrane</keyword>
<gene>
    <name evidence="11" type="ORF">ID854_09125</name>
</gene>
<feature type="transmembrane region" description="Helical" evidence="9">
    <location>
        <begin position="272"/>
        <end position="292"/>
    </location>
</feature>
<organism evidence="11">
    <name type="scientific">Xenorhabdus szentirmaii</name>
    <dbReference type="NCBI Taxonomy" id="290112"/>
    <lineage>
        <taxon>Bacteria</taxon>
        <taxon>Pseudomonadati</taxon>
        <taxon>Pseudomonadota</taxon>
        <taxon>Gammaproteobacteria</taxon>
        <taxon>Enterobacterales</taxon>
        <taxon>Morganellaceae</taxon>
        <taxon>Xenorhabdus</taxon>
    </lineage>
</organism>
<evidence type="ECO:0000256" key="6">
    <source>
        <dbReference type="ARBA" id="ARBA00022692"/>
    </source>
</evidence>
<dbReference type="InterPro" id="IPR020846">
    <property type="entry name" value="MFS_dom"/>
</dbReference>
<feature type="transmembrane region" description="Helical" evidence="9">
    <location>
        <begin position="335"/>
        <end position="353"/>
    </location>
</feature>
<dbReference type="Gene3D" id="1.20.1720.10">
    <property type="entry name" value="Multidrug resistance protein D"/>
    <property type="match status" value="1"/>
</dbReference>
<feature type="transmembrane region" description="Helical" evidence="9">
    <location>
        <begin position="53"/>
        <end position="72"/>
    </location>
</feature>
<dbReference type="EMBL" id="JACXBF010000202">
    <property type="protein sequence ID" value="MBD2800613.1"/>
    <property type="molecule type" value="Genomic_DNA"/>
</dbReference>
<dbReference type="Pfam" id="PF07690">
    <property type="entry name" value="MFS_1"/>
    <property type="match status" value="1"/>
</dbReference>
<dbReference type="GO" id="GO:0022857">
    <property type="term" value="F:transmembrane transporter activity"/>
    <property type="evidence" value="ECO:0007669"/>
    <property type="project" value="InterPro"/>
</dbReference>
<dbReference type="InterPro" id="IPR011701">
    <property type="entry name" value="MFS"/>
</dbReference>
<dbReference type="InterPro" id="IPR036259">
    <property type="entry name" value="MFS_trans_sf"/>
</dbReference>
<feature type="domain" description="Major facilitator superfamily (MFS) profile" evidence="10">
    <location>
        <begin position="15"/>
        <end position="503"/>
    </location>
</feature>
<evidence type="ECO:0000256" key="7">
    <source>
        <dbReference type="ARBA" id="ARBA00022989"/>
    </source>
</evidence>
<evidence type="ECO:0000256" key="2">
    <source>
        <dbReference type="ARBA" id="ARBA00008537"/>
    </source>
</evidence>
<protein>
    <submittedName>
        <fullName evidence="11">DHA2 family efflux MFS transporter permease subunit</fullName>
    </submittedName>
</protein>
<feature type="transmembrane region" description="Helical" evidence="9">
    <location>
        <begin position="140"/>
        <end position="161"/>
    </location>
</feature>
<feature type="transmembrane region" description="Helical" evidence="9">
    <location>
        <begin position="167"/>
        <end position="189"/>
    </location>
</feature>
<proteinExistence type="inferred from homology"/>
<evidence type="ECO:0000259" key="10">
    <source>
        <dbReference type="PROSITE" id="PS50850"/>
    </source>
</evidence>